<name>A0A4Q9VDB3_9HYPH</name>
<dbReference type="InterPro" id="IPR025484">
    <property type="entry name" value="DUF4376"/>
</dbReference>
<gene>
    <name evidence="2" type="ORF">EYW49_22015</name>
</gene>
<sequence length="226" mass="23138">MKILTYQGGVAVDCMVAPEGATISADGRRLTWVHTIPEHTRIVPAHTASVTVDATTEIVPAATIDDGIDAPDGCMFVAATEAAGIGWHIDEAGSPCPPVISLDEARTAKVAELRAACSAAIVGGFVSAALGSPHTYPSKPTDQTNLMGSVVASMLPGVAADWSTPFWCADGVGEWAFLPHTAAQIQTAGADGKAWVVTCQTSLDTLTAEALMAPDAIALAAITWAA</sequence>
<evidence type="ECO:0000313" key="3">
    <source>
        <dbReference type="Proteomes" id="UP000292781"/>
    </source>
</evidence>
<comment type="caution">
    <text evidence="2">The sequence shown here is derived from an EMBL/GenBank/DDBJ whole genome shotgun (WGS) entry which is preliminary data.</text>
</comment>
<dbReference type="OrthoDB" id="6692826at2"/>
<accession>A0A4Q9VDB3</accession>
<dbReference type="Proteomes" id="UP000292781">
    <property type="component" value="Unassembled WGS sequence"/>
</dbReference>
<dbReference type="AlphaFoldDB" id="A0A4Q9VDB3"/>
<dbReference type="RefSeq" id="WP_131311793.1">
    <property type="nucleotide sequence ID" value="NZ_SJFN01000057.1"/>
</dbReference>
<keyword evidence="3" id="KW-1185">Reference proteome</keyword>
<evidence type="ECO:0000313" key="2">
    <source>
        <dbReference type="EMBL" id="TBW32617.1"/>
    </source>
</evidence>
<proteinExistence type="predicted"/>
<reference evidence="2 3" key="1">
    <citation type="submission" date="2019-02" db="EMBL/GenBank/DDBJ databases">
        <title>Siculibacillus lacustris gen. nov., sp. nov., a new rosette-forming bacterium isolated from a freshwater crater lake (Lake St. Ana, Romania).</title>
        <authorList>
            <person name="Felfoldi T."/>
            <person name="Marton Z."/>
            <person name="Szabo A."/>
            <person name="Mentes A."/>
            <person name="Boka K."/>
            <person name="Marialigeti K."/>
            <person name="Mathe I."/>
            <person name="Koncz M."/>
            <person name="Schumann P."/>
            <person name="Toth E."/>
        </authorList>
    </citation>
    <scope>NUCLEOTIDE SEQUENCE [LARGE SCALE GENOMIC DNA]</scope>
    <source>
        <strain evidence="2 3">SA-279</strain>
    </source>
</reference>
<dbReference type="EMBL" id="SJFN01000057">
    <property type="protein sequence ID" value="TBW32617.1"/>
    <property type="molecule type" value="Genomic_DNA"/>
</dbReference>
<organism evidence="2 3">
    <name type="scientific">Siculibacillus lacustris</name>
    <dbReference type="NCBI Taxonomy" id="1549641"/>
    <lineage>
        <taxon>Bacteria</taxon>
        <taxon>Pseudomonadati</taxon>
        <taxon>Pseudomonadota</taxon>
        <taxon>Alphaproteobacteria</taxon>
        <taxon>Hyphomicrobiales</taxon>
        <taxon>Ancalomicrobiaceae</taxon>
        <taxon>Siculibacillus</taxon>
    </lineage>
</organism>
<protein>
    <recommendedName>
        <fullName evidence="1">DUF4376 domain-containing protein</fullName>
    </recommendedName>
</protein>
<evidence type="ECO:0000259" key="1">
    <source>
        <dbReference type="Pfam" id="PF14301"/>
    </source>
</evidence>
<dbReference type="Pfam" id="PF14301">
    <property type="entry name" value="DUF4376"/>
    <property type="match status" value="1"/>
</dbReference>
<feature type="domain" description="DUF4376" evidence="1">
    <location>
        <begin position="104"/>
        <end position="213"/>
    </location>
</feature>